<feature type="region of interest" description="Disordered" evidence="1">
    <location>
        <begin position="1"/>
        <end position="89"/>
    </location>
</feature>
<organism evidence="2 3">
    <name type="scientific">Linum trigynum</name>
    <dbReference type="NCBI Taxonomy" id="586398"/>
    <lineage>
        <taxon>Eukaryota</taxon>
        <taxon>Viridiplantae</taxon>
        <taxon>Streptophyta</taxon>
        <taxon>Embryophyta</taxon>
        <taxon>Tracheophyta</taxon>
        <taxon>Spermatophyta</taxon>
        <taxon>Magnoliopsida</taxon>
        <taxon>eudicotyledons</taxon>
        <taxon>Gunneridae</taxon>
        <taxon>Pentapetalae</taxon>
        <taxon>rosids</taxon>
        <taxon>fabids</taxon>
        <taxon>Malpighiales</taxon>
        <taxon>Linaceae</taxon>
        <taxon>Linum</taxon>
    </lineage>
</organism>
<proteinExistence type="predicted"/>
<dbReference type="AlphaFoldDB" id="A0AAV2F754"/>
<keyword evidence="3" id="KW-1185">Reference proteome</keyword>
<feature type="compositionally biased region" description="Pro residues" evidence="1">
    <location>
        <begin position="11"/>
        <end position="20"/>
    </location>
</feature>
<feature type="compositionally biased region" description="Low complexity" evidence="1">
    <location>
        <begin position="35"/>
        <end position="51"/>
    </location>
</feature>
<dbReference type="Proteomes" id="UP001497516">
    <property type="component" value="Chromosome 6"/>
</dbReference>
<name>A0AAV2F754_9ROSI</name>
<gene>
    <name evidence="2" type="ORF">LTRI10_LOCUS34562</name>
</gene>
<accession>A0AAV2F754</accession>
<sequence>MKSNSSVSPSSSPPTPPSPLPISIGPGNQRYTFTPSPSISPPFSVSPSSHTSADDLPFMPLGKSAQRTPSAFSLDRPERDNREPESSSSCLKDLLEWVIESCCRCFSWFLNPSSRATSKIFISDMPGNSSRIPTIKSCSSSNQVRTQKTY</sequence>
<feature type="compositionally biased region" description="Basic and acidic residues" evidence="1">
    <location>
        <begin position="75"/>
        <end position="85"/>
    </location>
</feature>
<evidence type="ECO:0000256" key="1">
    <source>
        <dbReference type="SAM" id="MobiDB-lite"/>
    </source>
</evidence>
<evidence type="ECO:0000313" key="2">
    <source>
        <dbReference type="EMBL" id="CAL1394035.1"/>
    </source>
</evidence>
<feature type="compositionally biased region" description="Low complexity" evidence="1">
    <location>
        <begin position="1"/>
        <end position="10"/>
    </location>
</feature>
<protein>
    <submittedName>
        <fullName evidence="2">Uncharacterized protein</fullName>
    </submittedName>
</protein>
<dbReference type="EMBL" id="OZ034819">
    <property type="protein sequence ID" value="CAL1394035.1"/>
    <property type="molecule type" value="Genomic_DNA"/>
</dbReference>
<evidence type="ECO:0000313" key="3">
    <source>
        <dbReference type="Proteomes" id="UP001497516"/>
    </source>
</evidence>
<reference evidence="2 3" key="1">
    <citation type="submission" date="2024-04" db="EMBL/GenBank/DDBJ databases">
        <authorList>
            <person name="Fracassetti M."/>
        </authorList>
    </citation>
    <scope>NUCLEOTIDE SEQUENCE [LARGE SCALE GENOMIC DNA]</scope>
</reference>